<evidence type="ECO:0000256" key="5">
    <source>
        <dbReference type="ARBA" id="ARBA00023004"/>
    </source>
</evidence>
<gene>
    <name evidence="8" type="ORF">HU200_017696</name>
</gene>
<dbReference type="GO" id="GO:0016709">
    <property type="term" value="F:oxidoreductase activity, acting on paired donors, with incorporation or reduction of molecular oxygen, NAD(P)H as one donor, and incorporation of one atom of oxygen"/>
    <property type="evidence" value="ECO:0007669"/>
    <property type="project" value="UniProtKB-ARBA"/>
</dbReference>
<dbReference type="PANTHER" id="PTHR47950:SF48">
    <property type="entry name" value="CYTOCHROME P450 FAMILY PROTEIN, EXPRESSED"/>
    <property type="match status" value="1"/>
</dbReference>
<keyword evidence="5 6" id="KW-0408">Iron</keyword>
<dbReference type="Gene3D" id="1.10.630.10">
    <property type="entry name" value="Cytochrome P450"/>
    <property type="match status" value="1"/>
</dbReference>
<evidence type="ECO:0000256" key="3">
    <source>
        <dbReference type="ARBA" id="ARBA00022821"/>
    </source>
</evidence>
<reference evidence="8" key="1">
    <citation type="submission" date="2020-07" db="EMBL/GenBank/DDBJ databases">
        <title>Genome sequence and genetic diversity analysis of an under-domesticated orphan crop, white fonio (Digitaria exilis).</title>
        <authorList>
            <person name="Bennetzen J.L."/>
            <person name="Chen S."/>
            <person name="Ma X."/>
            <person name="Wang X."/>
            <person name="Yssel A.E.J."/>
            <person name="Chaluvadi S.R."/>
            <person name="Johnson M."/>
            <person name="Gangashetty P."/>
            <person name="Hamidou F."/>
            <person name="Sanogo M.D."/>
            <person name="Zwaenepoel A."/>
            <person name="Wallace J."/>
            <person name="Van De Peer Y."/>
            <person name="Van Deynze A."/>
        </authorList>
    </citation>
    <scope>NUCLEOTIDE SEQUENCE</scope>
    <source>
        <tissue evidence="8">Leaves</tissue>
    </source>
</reference>
<keyword evidence="3" id="KW-0611">Plant defense</keyword>
<evidence type="ECO:0000256" key="4">
    <source>
        <dbReference type="ARBA" id="ARBA00023002"/>
    </source>
</evidence>
<dbReference type="PRINTS" id="PR00463">
    <property type="entry name" value="EP450I"/>
</dbReference>
<dbReference type="PANTHER" id="PTHR47950">
    <property type="entry name" value="CYTOCHROME P450, FAMILY 76, SUBFAMILY C, POLYPEPTIDE 5-RELATED"/>
    <property type="match status" value="1"/>
</dbReference>
<dbReference type="InterPro" id="IPR001128">
    <property type="entry name" value="Cyt_P450"/>
</dbReference>
<dbReference type="PROSITE" id="PS00086">
    <property type="entry name" value="CYTOCHROME_P450"/>
    <property type="match status" value="1"/>
</dbReference>
<dbReference type="Proteomes" id="UP000636709">
    <property type="component" value="Unassembled WGS sequence"/>
</dbReference>
<comment type="caution">
    <text evidence="8">The sequence shown here is derived from an EMBL/GenBank/DDBJ whole genome shotgun (WGS) entry which is preliminary data.</text>
</comment>
<dbReference type="InterPro" id="IPR017972">
    <property type="entry name" value="Cyt_P450_CS"/>
</dbReference>
<evidence type="ECO:0000313" key="9">
    <source>
        <dbReference type="Proteomes" id="UP000636709"/>
    </source>
</evidence>
<dbReference type="InterPro" id="IPR002401">
    <property type="entry name" value="Cyt_P450_E_grp-I"/>
</dbReference>
<feature type="binding site" description="axial binding residue" evidence="6">
    <location>
        <position position="409"/>
    </location>
    <ligand>
        <name>heme</name>
        <dbReference type="ChEBI" id="CHEBI:30413"/>
    </ligand>
    <ligandPart>
        <name>Fe</name>
        <dbReference type="ChEBI" id="CHEBI:18248"/>
    </ligandPart>
</feature>
<dbReference type="GO" id="GO:0020037">
    <property type="term" value="F:heme binding"/>
    <property type="evidence" value="ECO:0007669"/>
    <property type="project" value="InterPro"/>
</dbReference>
<organism evidence="8 9">
    <name type="scientific">Digitaria exilis</name>
    <dbReference type="NCBI Taxonomy" id="1010633"/>
    <lineage>
        <taxon>Eukaryota</taxon>
        <taxon>Viridiplantae</taxon>
        <taxon>Streptophyta</taxon>
        <taxon>Embryophyta</taxon>
        <taxon>Tracheophyta</taxon>
        <taxon>Spermatophyta</taxon>
        <taxon>Magnoliopsida</taxon>
        <taxon>Liliopsida</taxon>
        <taxon>Poales</taxon>
        <taxon>Poaceae</taxon>
        <taxon>PACMAD clade</taxon>
        <taxon>Panicoideae</taxon>
        <taxon>Panicodae</taxon>
        <taxon>Paniceae</taxon>
        <taxon>Anthephorinae</taxon>
        <taxon>Digitaria</taxon>
    </lineage>
</organism>
<sequence>MPLPIIGNALDLRGANLHHALARLARVHGDVMRLQLGPSGAAVVVSSPRAAREAFASHDRRHAARRVPDAVRALGWGDRSMIWLPSSDPRWKALRGVVATHVVSPRSLAGARGARERKVRELVAHFRARACREVEVGKPLYAAMLNLVSSSFFSVDLVDMDNSSTEPAAAHGIRHHVEEIADLMTKPNVSDLFPLLQPLDLQGLRRKATGHLGEIFRILDGIIDRRLAGKDNDKHGDFLGALVDLMATGEISRDDVKTIGFDVLAAGSDTTAMTVEWAMALLLRNPGAMAKARAEIDGALGARESVTEHDVARLPYLQAVVKEAMRLRPVTPVLIPHQATEDGINIGGYDVPKGSVVIFNAWAIMRDPAAWEKPEEFMPERFLTGRAAEVDFKGKDYEFIPFGSGRRQCPGLPLAECVVPHVLASLLHALEWRLPDGVTAEELDVSERFTTANVMAVPLKAVPLVMTKPSV</sequence>
<dbReference type="EMBL" id="JACEFO010001623">
    <property type="protein sequence ID" value="KAF8729731.1"/>
    <property type="molecule type" value="Genomic_DNA"/>
</dbReference>
<protein>
    <recommendedName>
        <fullName evidence="10">Cytochrome P450</fullName>
    </recommendedName>
</protein>
<keyword evidence="2 6" id="KW-0479">Metal-binding</keyword>
<evidence type="ECO:0000256" key="2">
    <source>
        <dbReference type="ARBA" id="ARBA00022723"/>
    </source>
</evidence>
<keyword evidence="4 7" id="KW-0560">Oxidoreductase</keyword>
<keyword evidence="6 7" id="KW-0349">Heme</keyword>
<accession>A0A835KFX0</accession>
<dbReference type="GO" id="GO:0006952">
    <property type="term" value="P:defense response"/>
    <property type="evidence" value="ECO:0007669"/>
    <property type="project" value="UniProtKB-KW"/>
</dbReference>
<keyword evidence="9" id="KW-1185">Reference proteome</keyword>
<dbReference type="PRINTS" id="PR00385">
    <property type="entry name" value="P450"/>
</dbReference>
<proteinExistence type="inferred from homology"/>
<name>A0A835KFX0_9POAL</name>
<evidence type="ECO:0000256" key="6">
    <source>
        <dbReference type="PIRSR" id="PIRSR602401-1"/>
    </source>
</evidence>
<dbReference type="Pfam" id="PF00067">
    <property type="entry name" value="p450"/>
    <property type="match status" value="1"/>
</dbReference>
<evidence type="ECO:0000256" key="1">
    <source>
        <dbReference type="ARBA" id="ARBA00010617"/>
    </source>
</evidence>
<dbReference type="CDD" id="cd11073">
    <property type="entry name" value="CYP76-like"/>
    <property type="match status" value="1"/>
</dbReference>
<dbReference type="GO" id="GO:0005506">
    <property type="term" value="F:iron ion binding"/>
    <property type="evidence" value="ECO:0007669"/>
    <property type="project" value="InterPro"/>
</dbReference>
<dbReference type="OrthoDB" id="686267at2759"/>
<dbReference type="InterPro" id="IPR036396">
    <property type="entry name" value="Cyt_P450_sf"/>
</dbReference>
<keyword evidence="7" id="KW-0503">Monooxygenase</keyword>
<comment type="cofactor">
    <cofactor evidence="6">
        <name>heme</name>
        <dbReference type="ChEBI" id="CHEBI:30413"/>
    </cofactor>
</comment>
<dbReference type="SUPFAM" id="SSF48264">
    <property type="entry name" value="Cytochrome P450"/>
    <property type="match status" value="1"/>
</dbReference>
<evidence type="ECO:0008006" key="10">
    <source>
        <dbReference type="Google" id="ProtNLM"/>
    </source>
</evidence>
<dbReference type="FunFam" id="1.10.630.10:FF:000007">
    <property type="entry name" value="Cytochrome P450 76C4"/>
    <property type="match status" value="1"/>
</dbReference>
<evidence type="ECO:0000256" key="7">
    <source>
        <dbReference type="RuleBase" id="RU000461"/>
    </source>
</evidence>
<comment type="similarity">
    <text evidence="1 7">Belongs to the cytochrome P450 family.</text>
</comment>
<dbReference type="GO" id="GO:0051502">
    <property type="term" value="P:diterpene phytoalexin biosynthetic process"/>
    <property type="evidence" value="ECO:0007669"/>
    <property type="project" value="UniProtKB-ARBA"/>
</dbReference>
<dbReference type="AlphaFoldDB" id="A0A835KFX0"/>
<evidence type="ECO:0000313" key="8">
    <source>
        <dbReference type="EMBL" id="KAF8729731.1"/>
    </source>
</evidence>